<keyword evidence="7 14" id="KW-0547">Nucleotide-binding</keyword>
<organism evidence="18">
    <name type="scientific">Phallusia mammillata</name>
    <dbReference type="NCBI Taxonomy" id="59560"/>
    <lineage>
        <taxon>Eukaryota</taxon>
        <taxon>Metazoa</taxon>
        <taxon>Chordata</taxon>
        <taxon>Tunicata</taxon>
        <taxon>Ascidiacea</taxon>
        <taxon>Phlebobranchia</taxon>
        <taxon>Ascidiidae</taxon>
        <taxon>Phallusia</taxon>
    </lineage>
</organism>
<dbReference type="EMBL" id="LR788297">
    <property type="protein sequence ID" value="CAB3264159.1"/>
    <property type="molecule type" value="mRNA"/>
</dbReference>
<evidence type="ECO:0000256" key="10">
    <source>
        <dbReference type="ARBA" id="ARBA00023123"/>
    </source>
</evidence>
<dbReference type="InterPro" id="IPR004009">
    <property type="entry name" value="SH3_Myosin"/>
</dbReference>
<dbReference type="PROSITE" id="PS50096">
    <property type="entry name" value="IQ"/>
    <property type="match status" value="1"/>
</dbReference>
<dbReference type="Gene3D" id="3.40.850.10">
    <property type="entry name" value="Kinesin motor domain"/>
    <property type="match status" value="2"/>
</dbReference>
<dbReference type="PANTHER" id="PTHR13140:SF745">
    <property type="entry name" value="UNCONVENTIONAL MYOSIN-VI"/>
    <property type="match status" value="1"/>
</dbReference>
<dbReference type="PROSITE" id="PS51456">
    <property type="entry name" value="MYOSIN_MOTOR"/>
    <property type="match status" value="1"/>
</dbReference>
<keyword evidence="11 14" id="KW-0505">Motor protein</keyword>
<evidence type="ECO:0000256" key="6">
    <source>
        <dbReference type="ARBA" id="ARBA00022740"/>
    </source>
</evidence>
<feature type="compositionally biased region" description="Basic and acidic residues" evidence="15">
    <location>
        <begin position="1127"/>
        <end position="1144"/>
    </location>
</feature>
<dbReference type="InterPro" id="IPR027417">
    <property type="entry name" value="P-loop_NTPase"/>
</dbReference>
<dbReference type="PROSITE" id="PS51844">
    <property type="entry name" value="SH3_LIKE"/>
    <property type="match status" value="1"/>
</dbReference>
<dbReference type="GO" id="GO:0007015">
    <property type="term" value="P:actin filament organization"/>
    <property type="evidence" value="ECO:0007669"/>
    <property type="project" value="TreeGrafter"/>
</dbReference>
<evidence type="ECO:0000256" key="7">
    <source>
        <dbReference type="ARBA" id="ARBA00022741"/>
    </source>
</evidence>
<dbReference type="GO" id="GO:0007605">
    <property type="term" value="P:sensory perception of sound"/>
    <property type="evidence" value="ECO:0007669"/>
    <property type="project" value="UniProtKB-KW"/>
</dbReference>
<dbReference type="Gene3D" id="1.20.120.720">
    <property type="entry name" value="Myosin VI head, motor domain, U50 subdomain"/>
    <property type="match status" value="1"/>
</dbReference>
<feature type="region of interest" description="Disordered" evidence="15">
    <location>
        <begin position="947"/>
        <end position="1001"/>
    </location>
</feature>
<dbReference type="Gene3D" id="1.20.58.530">
    <property type="match status" value="1"/>
</dbReference>
<dbReference type="PRINTS" id="PR00193">
    <property type="entry name" value="MYOSINHEAVY"/>
</dbReference>
<dbReference type="SMART" id="SM00242">
    <property type="entry name" value="MYSc"/>
    <property type="match status" value="1"/>
</dbReference>
<dbReference type="SUPFAM" id="SSF52540">
    <property type="entry name" value="P-loop containing nucleoside triphosphate hydrolases"/>
    <property type="match status" value="1"/>
</dbReference>
<feature type="region of interest" description="Disordered" evidence="15">
    <location>
        <begin position="1011"/>
        <end position="1030"/>
    </location>
</feature>
<dbReference type="Pfam" id="PF16521">
    <property type="entry name" value="Myosin-VI_CBD"/>
    <property type="match status" value="1"/>
</dbReference>
<dbReference type="Gene3D" id="3.30.70.1590">
    <property type="match status" value="1"/>
</dbReference>
<evidence type="ECO:0000256" key="9">
    <source>
        <dbReference type="ARBA" id="ARBA00022860"/>
    </source>
</evidence>
<dbReference type="InterPro" id="IPR049016">
    <property type="entry name" value="MYO6_lever"/>
</dbReference>
<dbReference type="GO" id="GO:0005886">
    <property type="term" value="C:plasma membrane"/>
    <property type="evidence" value="ECO:0007669"/>
    <property type="project" value="TreeGrafter"/>
</dbReference>
<dbReference type="InterPro" id="IPR008989">
    <property type="entry name" value="Myosin_S1_N"/>
</dbReference>
<comment type="subcellular location">
    <subcellularLocation>
        <location evidence="1">Cytoplasm</location>
    </subcellularLocation>
</comment>
<reference evidence="18" key="1">
    <citation type="submission" date="2020-04" db="EMBL/GenBank/DDBJ databases">
        <authorList>
            <person name="Neveu A P."/>
        </authorList>
    </citation>
    <scope>NUCLEOTIDE SEQUENCE</scope>
    <source>
        <tissue evidence="18">Whole embryo</tissue>
    </source>
</reference>
<evidence type="ECO:0000256" key="5">
    <source>
        <dbReference type="ARBA" id="ARBA00022553"/>
    </source>
</evidence>
<feature type="domain" description="Myosin N-terminal SH3-like" evidence="17">
    <location>
        <begin position="2"/>
        <end position="53"/>
    </location>
</feature>
<evidence type="ECO:0000313" key="18">
    <source>
        <dbReference type="EMBL" id="CAB3264159.1"/>
    </source>
</evidence>
<evidence type="ECO:0000256" key="11">
    <source>
        <dbReference type="ARBA" id="ARBA00023175"/>
    </source>
</evidence>
<accession>A0A6F9DLZ7</accession>
<dbReference type="InterPro" id="IPR001609">
    <property type="entry name" value="Myosin_head_motor_dom-like"/>
</dbReference>
<dbReference type="GO" id="GO:0030048">
    <property type="term" value="P:actin filament-based movement"/>
    <property type="evidence" value="ECO:0007669"/>
    <property type="project" value="TreeGrafter"/>
</dbReference>
<dbReference type="GO" id="GO:0016459">
    <property type="term" value="C:myosin complex"/>
    <property type="evidence" value="ECO:0007669"/>
    <property type="project" value="UniProtKB-KW"/>
</dbReference>
<evidence type="ECO:0000256" key="13">
    <source>
        <dbReference type="ARBA" id="ARBA00030027"/>
    </source>
</evidence>
<dbReference type="Gene3D" id="6.10.220.10">
    <property type="match status" value="1"/>
</dbReference>
<dbReference type="Pfam" id="PF00063">
    <property type="entry name" value="Myosin_head"/>
    <property type="match status" value="1"/>
</dbReference>
<keyword evidence="8 14" id="KW-0067">ATP-binding</keyword>
<sequence>MDSGKIVWGPYPEHGFILGTIKDIGSNTITVQPTAANVKPITAPYSQVFPAEPDANKDADDNCALMYLNEATLLHNLRLRYKKDKIYTYVANILIAVNPYRDIPSLYNEKLVKNYKGKSLGVLPPHCYAIADKAYRDMKVNSLSQSIIVSGESGAGKTENTKFVLRYLADTYGSGEDIDKRIVQANPILEAFGNAKTMRNNNSSRFGKFIEIHFLKGKVVGGFISHYLLEKSRIVTQSARERNYHIFYRLCCGAPDDIKTKLHLMNPDSFRYLKNGCTQYFLTKDDLQKVKPDRLSEQQKKKGALNDILLNDYKDFSRISNSMKEMGISDGDIMEIFQVVAGVLHLGNITFEDAGGSSGGCMVSDSSRESVKITAELLGLDPTSLTEALTTRSMRSAGETNTIKVPLKMDQSSNAREALAKSIYSRLFDYVVSRINECFPFQQSNGYIGILDIAGFEYFEENSFEQFCINYCNEKLQQFFNGRVLREEQELYAKEGLGVHEVTYADNQDCIDLIESPRVGILDILDEENKLPRPDDTHFTSVVHSKHKGHFRISIPRKSQLASHRNIRDDEGFLIRHFAGAVCYQTVKFVEKNNDALHNSLEQLVCSSKHKLVGHIFQNQASQVKKGKLAFISVGNKFKINANSKNQVSSLNFVSVGSTFRTQLGQLLEKLNDTGSSFIRCIKPNLSMQDSLFEGGQILSQLQCSGMVSVLDLMQGGFPSRAQFSDVYNMYKTLMPDKLKRLDPRMFCKALFKALGLDDKDFKFGLTKVFFRPGKFAEFDQLMRSDPENLKILIKRVEKWLIRARWRKSIWCAFSVIKLKNKILWRRGNYICIQKHIRGYLARKKHQPRIRALAKVMPLLRSLPNMRAMVSVLKDKKEMSTKVENHEKALRSHISKIKAAKLDLPGMEKSFQQLIKQEEVLLKDLKSRKLAEEEAERARKIKEQMELERKRREEEERRKRLMEEERERKRKEEEEKRRIKAEMEAQRKREEEEERKREEEQKKIQARLEAEMAKEREEEERRRAIEEQERRDRELAMRLAQDDSHPQLVEEQPSNAAVVQMQKSAMAAASNTVAGGAKKNDLTKWKYTELRDAINTSTDIKLLEDCREEFHRRLKVYHLWKSKHKPRNQEQDQRAPKTVVEHAATHPHPQAAPSLAPPPKAAPRRQPAPNPNTAQRFFRIPFIRNTDQGLDPQYQKKGWWYAHFDGQYIARQMELHPDKVPLLLVAGKDDMQICELRLDDTGLTRKKGAEILPREFEQVWIQNRGREYLLAAIKAKQARPTYATAMMQQMSQ</sequence>
<dbReference type="GO" id="GO:0005524">
    <property type="term" value="F:ATP binding"/>
    <property type="evidence" value="ECO:0007669"/>
    <property type="project" value="UniProtKB-UniRule"/>
</dbReference>
<dbReference type="FunFam" id="3.40.850.10:FF:000018">
    <property type="entry name" value="unconventional myosin-VI isoform X1"/>
    <property type="match status" value="1"/>
</dbReference>
<dbReference type="Pfam" id="PF21521">
    <property type="entry name" value="MYO6_lever"/>
    <property type="match status" value="1"/>
</dbReference>
<feature type="domain" description="Myosin motor" evidence="16">
    <location>
        <begin position="57"/>
        <end position="784"/>
    </location>
</feature>
<evidence type="ECO:0000259" key="16">
    <source>
        <dbReference type="PROSITE" id="PS51456"/>
    </source>
</evidence>
<evidence type="ECO:0000256" key="1">
    <source>
        <dbReference type="ARBA" id="ARBA00004496"/>
    </source>
</evidence>
<dbReference type="FunFam" id="1.20.58.530:FF:000006">
    <property type="entry name" value="Putative unconventional myosin-VI"/>
    <property type="match status" value="1"/>
</dbReference>
<evidence type="ECO:0000256" key="14">
    <source>
        <dbReference type="PROSITE-ProRule" id="PRU00782"/>
    </source>
</evidence>
<evidence type="ECO:0000256" key="3">
    <source>
        <dbReference type="ARBA" id="ARBA00015382"/>
    </source>
</evidence>
<keyword evidence="12 14" id="KW-0009">Actin-binding</keyword>
<evidence type="ECO:0000256" key="12">
    <source>
        <dbReference type="ARBA" id="ARBA00023203"/>
    </source>
</evidence>
<protein>
    <recommendedName>
        <fullName evidence="3">Unconventional myosin-VI</fullName>
    </recommendedName>
    <alternativeName>
        <fullName evidence="13">Unconventional myosin-6</fullName>
    </alternativeName>
</protein>
<dbReference type="GO" id="GO:0000146">
    <property type="term" value="F:microfilament motor activity"/>
    <property type="evidence" value="ECO:0007669"/>
    <property type="project" value="TreeGrafter"/>
</dbReference>
<evidence type="ECO:0000256" key="8">
    <source>
        <dbReference type="ARBA" id="ARBA00022840"/>
    </source>
</evidence>
<dbReference type="GO" id="GO:0005516">
    <property type="term" value="F:calmodulin binding"/>
    <property type="evidence" value="ECO:0007669"/>
    <property type="project" value="UniProtKB-KW"/>
</dbReference>
<evidence type="ECO:0000259" key="17">
    <source>
        <dbReference type="PROSITE" id="PS51844"/>
    </source>
</evidence>
<evidence type="ECO:0000256" key="4">
    <source>
        <dbReference type="ARBA" id="ARBA00022490"/>
    </source>
</evidence>
<feature type="compositionally biased region" description="Pro residues" evidence="15">
    <location>
        <begin position="1155"/>
        <end position="1170"/>
    </location>
</feature>
<keyword evidence="5" id="KW-0597">Phosphoprotein</keyword>
<evidence type="ECO:0000256" key="2">
    <source>
        <dbReference type="ARBA" id="ARBA00008314"/>
    </source>
</evidence>
<feature type="binding site" evidence="14">
    <location>
        <begin position="151"/>
        <end position="158"/>
    </location>
    <ligand>
        <name>ATP</name>
        <dbReference type="ChEBI" id="CHEBI:30616"/>
    </ligand>
</feature>
<dbReference type="GO" id="GO:0030139">
    <property type="term" value="C:endocytic vesicle"/>
    <property type="evidence" value="ECO:0007669"/>
    <property type="project" value="TreeGrafter"/>
</dbReference>
<proteinExistence type="evidence at transcript level"/>
<gene>
    <name evidence="18" type="primary">Myo6-001</name>
</gene>
<dbReference type="CDD" id="cd21958">
    <property type="entry name" value="MyUb_Myo6"/>
    <property type="match status" value="1"/>
</dbReference>
<dbReference type="InterPro" id="IPR036114">
    <property type="entry name" value="MYSc_Myo6"/>
</dbReference>
<dbReference type="InterPro" id="IPR032412">
    <property type="entry name" value="Myosin-VI_CBD"/>
</dbReference>
<keyword evidence="6" id="KW-1009">Hearing</keyword>
<keyword evidence="10 14" id="KW-0518">Myosin</keyword>
<dbReference type="CDD" id="cd01382">
    <property type="entry name" value="MYSc_Myo6"/>
    <property type="match status" value="1"/>
</dbReference>
<evidence type="ECO:0000256" key="15">
    <source>
        <dbReference type="SAM" id="MobiDB-lite"/>
    </source>
</evidence>
<dbReference type="InterPro" id="IPR036961">
    <property type="entry name" value="Kinesin_motor_dom_sf"/>
</dbReference>
<dbReference type="FunFam" id="3.30.70.1590:FF:000002">
    <property type="entry name" value="unconventional myosin-VI isoform X1"/>
    <property type="match status" value="1"/>
</dbReference>
<keyword evidence="4" id="KW-0963">Cytoplasm</keyword>
<feature type="region of interest" description="Actin-binding" evidence="14">
    <location>
        <begin position="664"/>
        <end position="686"/>
    </location>
</feature>
<comment type="similarity">
    <text evidence="2 14">Belongs to the TRAFAC class myosin-kinesin ATPase superfamily. Myosin family.</text>
</comment>
<dbReference type="Gene3D" id="2.30.30.360">
    <property type="entry name" value="Myosin S1 fragment, N-terminal"/>
    <property type="match status" value="1"/>
</dbReference>
<dbReference type="PANTHER" id="PTHR13140">
    <property type="entry name" value="MYOSIN"/>
    <property type="match status" value="1"/>
</dbReference>
<keyword evidence="9" id="KW-0112">Calmodulin-binding</keyword>
<feature type="region of interest" description="Disordered" evidence="15">
    <location>
        <begin position="1123"/>
        <end position="1176"/>
    </location>
</feature>
<dbReference type="CDD" id="cd21759">
    <property type="entry name" value="CBD_MYO6-like"/>
    <property type="match status" value="1"/>
</dbReference>
<name>A0A6F9DLZ7_9ASCI</name>
<dbReference type="GO" id="GO:0051015">
    <property type="term" value="F:actin filament binding"/>
    <property type="evidence" value="ECO:0007669"/>
    <property type="project" value="InterPro"/>
</dbReference>